<dbReference type="Proteomes" id="UP000194457">
    <property type="component" value="Chromosome"/>
</dbReference>
<dbReference type="RefSeq" id="WP_086899019.1">
    <property type="nucleotide sequence ID" value="NZ_CP021358.1"/>
</dbReference>
<evidence type="ECO:0000259" key="2">
    <source>
        <dbReference type="Pfam" id="PF02514"/>
    </source>
</evidence>
<dbReference type="NCBIfam" id="TIGR02257">
    <property type="entry name" value="cobalto_cobN"/>
    <property type="match status" value="1"/>
</dbReference>
<dbReference type="Pfam" id="PF02514">
    <property type="entry name" value="CobN-Mg_chel"/>
    <property type="match status" value="1"/>
</dbReference>
<dbReference type="InterPro" id="IPR003672">
    <property type="entry name" value="CobN/Mg_chltase"/>
</dbReference>
<accession>A0A240UKZ0</accession>
<dbReference type="EMBL" id="CP021358">
    <property type="protein sequence ID" value="ART61743.1"/>
    <property type="molecule type" value="Genomic_DNA"/>
</dbReference>
<organism evidence="3 4">
    <name type="scientific">Kushneria marisflavi</name>
    <dbReference type="NCBI Taxonomy" id="157779"/>
    <lineage>
        <taxon>Bacteria</taxon>
        <taxon>Pseudomonadati</taxon>
        <taxon>Pseudomonadota</taxon>
        <taxon>Gammaproteobacteria</taxon>
        <taxon>Oceanospirillales</taxon>
        <taxon>Halomonadaceae</taxon>
        <taxon>Kushneria</taxon>
    </lineage>
</organism>
<name>A0A240UKZ0_9GAMM</name>
<evidence type="ECO:0000313" key="4">
    <source>
        <dbReference type="Proteomes" id="UP000194457"/>
    </source>
</evidence>
<protein>
    <recommendedName>
        <fullName evidence="1">Cobaltochelatase subunit CobN</fullName>
        <ecNumber evidence="1">6.6.1.2</ecNumber>
    </recommendedName>
</protein>
<feature type="domain" description="CobN/magnesium chelatase" evidence="2">
    <location>
        <begin position="148"/>
        <end position="1273"/>
    </location>
</feature>
<dbReference type="InterPro" id="IPR011953">
    <property type="entry name" value="Cobalto_CobN"/>
</dbReference>
<dbReference type="PANTHER" id="PTHR44119">
    <property type="entry name" value="MAGNESIUM-CHELATASE SUBUNIT CHLH, CHLOROPLASTIC"/>
    <property type="match status" value="1"/>
</dbReference>
<keyword evidence="4" id="KW-1185">Reference proteome</keyword>
<proteinExistence type="predicted"/>
<dbReference type="OrthoDB" id="9757976at2"/>
<dbReference type="GO" id="GO:0051116">
    <property type="term" value="F:cobaltochelatase activity"/>
    <property type="evidence" value="ECO:0007669"/>
    <property type="project" value="UniProtKB-UniRule"/>
</dbReference>
<dbReference type="EC" id="6.6.1.2" evidence="1"/>
<gene>
    <name evidence="3" type="ORF">B9H00_00595</name>
</gene>
<dbReference type="KEGG" id="kma:B9H00_00595"/>
<dbReference type="GO" id="GO:0009236">
    <property type="term" value="P:cobalamin biosynthetic process"/>
    <property type="evidence" value="ECO:0007669"/>
    <property type="project" value="UniProtKB-UniRule"/>
</dbReference>
<reference evidence="3 4" key="1">
    <citation type="submission" date="2017-05" db="EMBL/GenBank/DDBJ databases">
        <authorList>
            <person name="Song R."/>
            <person name="Chenine A.L."/>
            <person name="Ruprecht R.M."/>
        </authorList>
    </citation>
    <scope>NUCLEOTIDE SEQUENCE [LARGE SCALE GENOMIC DNA]</scope>
    <source>
        <strain evidence="3">SW32</strain>
    </source>
</reference>
<evidence type="ECO:0000313" key="3">
    <source>
        <dbReference type="EMBL" id="ART61743.1"/>
    </source>
</evidence>
<sequence>MHLFAAQPGGFSDDNGIVDLGQSPAELVILSAADSALALLATVIEADDAQRDTSIRLANWMNLLKPAAFDLYRDRVLDQRGDEAPKGARVVVLSLLGGASYWTYGLEQLKAWAQRDGRTLIVVPGEDVEDESLLEAGTVSYQEAHRVWRYLREGGADNTRALLNWLEDRFLNRPRPWREPQPLPRVVLHAPPNDLTATPGHITLNQWRTRWQPEQPVAALVFYRSHLQQGNTSVFDALIGILEAGGFNVLPVAVASLKERLCLDTLDELIEQSHAAIMLNTTGFALAATADVTQTGYQHPWTRHIPILQLIMVGTTLEDWQAQPMGLRPRDIAMQVALPELDGRIITRPIAFKSAHYHSTRCQHDIVIHALHEERARFVTELARRWVRLAEKANQDKRIALVLANYPSSDARIGNGVGLDTPASTLNILHHLREAGYPVTQALPHDPTALIEWLTQTVTNDATGIETRPAAQSLALETYEQHFAQLPTVCQQAVLERWGAPENDPLHRQGRLMIAGMRLGETFVGVQPARGFDIDQNAAYHDPDLPPTHGYLAFYFWLRHVYGVDAFVHVGKHGNLEWLPGKGTALSDTCWPDIVLGPMPHLYPFIVNDPGEGAQAKRRAQAVIIDHLMPPMTRAGIHDDLAELERLTDEYYQALGLDQRREQFLREAIIERVRNTHVLEELSLSPSASVGERPSIDEALKDDQTLLDALDNYLCDIKEAQIRDGLHVLGELPEHASLRDTLMALVRLSRGSQPHEQSLLNAMAMDLGLFEVHDDFDPLALDAWPWQGPWPDRLKALEATGWRSSTHTRERLELLGAQLIEQHVLSHDTAPPDHHDWPQTRAVIDFMNDTLLPLLHQSVDNELSALMDGLAGKFVPPGASGAPSRGRLDTLPTGRNFYSVDSRAMPTKTAWTLGQKSADALIMRHLQEHGDYPTSLGLSVWGTATMRTGGDDIAQAFALMGVRPIWASGSQRVIDFEIIPGFLLGRPRVDVTLRVSGFFRDAFPGLMALYDSAVQKLVDLNEPGNGNTIAANVAEQRRALLAQGVDEDTARRQAGFRIFGARPGTFGAGVQKLLDNGHWQEEADLARAYVNWGGYAYGKGVEGEPAMAAFEKRLSTLEGIVQNQDNREHDLLDSGDYSQFQGGMTAAARQQGARPALYFGDHANPASPRMRTLKEELNRVMRSRVTNPKWISAMQRHGYKGAFEMAASVDYLFAWDATTALVSDYQYEQITDALVLDADNQRFLNDHNPQALKDMGKTLMDAIARGLWQSPADYQTRLRDLLLAIDEQEERAS</sequence>
<evidence type="ECO:0000256" key="1">
    <source>
        <dbReference type="NCBIfam" id="TIGR02257"/>
    </source>
</evidence>
<dbReference type="CDD" id="cd10150">
    <property type="entry name" value="CobN_like"/>
    <property type="match status" value="1"/>
</dbReference>
<dbReference type="PANTHER" id="PTHR44119:SF4">
    <property type="entry name" value="AEROBIC COBALTOCHELATASE SUBUNIT COBN"/>
    <property type="match status" value="1"/>
</dbReference>